<feature type="compositionally biased region" description="Basic and acidic residues" evidence="1">
    <location>
        <begin position="117"/>
        <end position="127"/>
    </location>
</feature>
<proteinExistence type="predicted"/>
<keyword evidence="3" id="KW-1185">Reference proteome</keyword>
<dbReference type="OrthoDB" id="4831184at2759"/>
<comment type="caution">
    <text evidence="2">The sequence shown here is derived from an EMBL/GenBank/DDBJ whole genome shotgun (WGS) entry which is preliminary data.</text>
</comment>
<dbReference type="STRING" id="1658174.A0A1J9PVE0"/>
<evidence type="ECO:0000256" key="1">
    <source>
        <dbReference type="SAM" id="MobiDB-lite"/>
    </source>
</evidence>
<dbReference type="EMBL" id="LGTZ01001918">
    <property type="protein sequence ID" value="OJD20352.1"/>
    <property type="molecule type" value="Genomic_DNA"/>
</dbReference>
<dbReference type="VEuPathDB" id="FungiDB:ACJ73_08314"/>
<dbReference type="Proteomes" id="UP000242791">
    <property type="component" value="Unassembled WGS sequence"/>
</dbReference>
<feature type="region of interest" description="Disordered" evidence="1">
    <location>
        <begin position="105"/>
        <end position="128"/>
    </location>
</feature>
<evidence type="ECO:0000313" key="2">
    <source>
        <dbReference type="EMBL" id="OJD20352.1"/>
    </source>
</evidence>
<reference evidence="2 3" key="1">
    <citation type="submission" date="2015-08" db="EMBL/GenBank/DDBJ databases">
        <title>Emmonsia species relationships and genome sequence.</title>
        <authorList>
            <person name="Cuomo C.A."/>
            <person name="Schwartz I.S."/>
            <person name="Kenyon C."/>
            <person name="De Hoog G.S."/>
            <person name="Govender N.P."/>
            <person name="Botha A."/>
            <person name="Moreno L."/>
            <person name="De Vries M."/>
            <person name="Munoz J.F."/>
            <person name="Stielow J.B."/>
        </authorList>
    </citation>
    <scope>NUCLEOTIDE SEQUENCE [LARGE SCALE GENOMIC DNA]</scope>
    <source>
        <strain evidence="2 3">EI222</strain>
    </source>
</reference>
<gene>
    <name evidence="2" type="ORF">ACJ73_08314</name>
</gene>
<name>A0A1J9PVE0_9EURO</name>
<accession>A0A1J9PVE0</accession>
<protein>
    <submittedName>
        <fullName evidence="2">Uncharacterized protein</fullName>
    </submittedName>
</protein>
<feature type="region of interest" description="Disordered" evidence="1">
    <location>
        <begin position="1"/>
        <end position="74"/>
    </location>
</feature>
<feature type="region of interest" description="Disordered" evidence="1">
    <location>
        <begin position="449"/>
        <end position="468"/>
    </location>
</feature>
<feature type="compositionally biased region" description="Polar residues" evidence="1">
    <location>
        <begin position="18"/>
        <end position="31"/>
    </location>
</feature>
<dbReference type="AlphaFoldDB" id="A0A1J9PVE0"/>
<feature type="compositionally biased region" description="Polar residues" evidence="1">
    <location>
        <begin position="452"/>
        <end position="468"/>
    </location>
</feature>
<sequence>MASHREAAGPPSRIPKTPNASGVLTRTTSPNPEAGQKRPCPSTPSTRTNGRHIRDICPSGLPDSPTPPPRPWAQSSIHQQLGTLLEKVEMLQHQTTSYMKTIESYKQSTRSCPQREPATDTRTDQKQDNQTYASAAAATINAPTPIAASTGHRRPIPARYSKPAKLPRLFARLPTDHIARKASPIATLQRLRTELPEPASSMIKTVQKIPTGVAISALNMQGLESLLSLKDEISAILTNAQIEREEQWVTCIIPDLTTSYSDYTGETHTLSVEQVTKEFELQTKVKPMQCRWARKQLGKDTTALILSFSPDMMVNLPARITLFGWNRPIIRKTPKVQIKQCGKCWAFHTERYCTRKPRCRRCSSKEHQEGHITCHKEENTTCGCPDRCTNCLGPHAADDLSCPIRPTVKHGIIQRHQKSQQKAIRKTQNTAYWMKTKDMPCEGRYTILDGKQTGSPKQATGTSMTPKTTASTIHTMAPNTAATTSIISPFSQLHNDAEC</sequence>
<organism evidence="2 3">
    <name type="scientific">Blastomyces percursus</name>
    <dbReference type="NCBI Taxonomy" id="1658174"/>
    <lineage>
        <taxon>Eukaryota</taxon>
        <taxon>Fungi</taxon>
        <taxon>Dikarya</taxon>
        <taxon>Ascomycota</taxon>
        <taxon>Pezizomycotina</taxon>
        <taxon>Eurotiomycetes</taxon>
        <taxon>Eurotiomycetidae</taxon>
        <taxon>Onygenales</taxon>
        <taxon>Ajellomycetaceae</taxon>
        <taxon>Blastomyces</taxon>
    </lineage>
</organism>
<evidence type="ECO:0000313" key="3">
    <source>
        <dbReference type="Proteomes" id="UP000242791"/>
    </source>
</evidence>